<dbReference type="AlphaFoldDB" id="A0A0K0FF11"/>
<feature type="transmembrane region" description="Helical" evidence="1">
    <location>
        <begin position="6"/>
        <end position="26"/>
    </location>
</feature>
<evidence type="ECO:0000313" key="2">
    <source>
        <dbReference type="Proteomes" id="UP000035680"/>
    </source>
</evidence>
<evidence type="ECO:0000256" key="1">
    <source>
        <dbReference type="SAM" id="Phobius"/>
    </source>
</evidence>
<reference evidence="2" key="1">
    <citation type="submission" date="2014-07" db="EMBL/GenBank/DDBJ databases">
        <authorList>
            <person name="Martin A.A"/>
            <person name="De Silva N."/>
        </authorList>
    </citation>
    <scope>NUCLEOTIDE SEQUENCE</scope>
</reference>
<reference evidence="3" key="2">
    <citation type="submission" date="2015-08" db="UniProtKB">
        <authorList>
            <consortium name="WormBaseParasite"/>
        </authorList>
    </citation>
    <scope>IDENTIFICATION</scope>
</reference>
<proteinExistence type="predicted"/>
<dbReference type="InterPro" id="IPR045860">
    <property type="entry name" value="Snake_toxin-like_sf"/>
</dbReference>
<accession>A0A0K0FF11</accession>
<feature type="transmembrane region" description="Helical" evidence="1">
    <location>
        <begin position="107"/>
        <end position="124"/>
    </location>
</feature>
<keyword evidence="1" id="KW-0812">Transmembrane</keyword>
<dbReference type="SUPFAM" id="SSF57302">
    <property type="entry name" value="Snake toxin-like"/>
    <property type="match status" value="1"/>
</dbReference>
<keyword evidence="2" id="KW-1185">Reference proteome</keyword>
<name>A0A0K0FF11_STRVS</name>
<sequence>MVKIKIIVVLIVLSNLSHLTLTLGCFRSSNHINRLPIHDRYCKFNTPYCVKVTEGEYSYRNCDDLNVCVSLGNRCVSGVSYGGKYGELCCCSGDHCNSSRRTMSMISNKYCILLLLFFTVFVNYNF</sequence>
<dbReference type="Proteomes" id="UP000035680">
    <property type="component" value="Unassembled WGS sequence"/>
</dbReference>
<protein>
    <submittedName>
        <fullName evidence="3">UPAR/Ly6 domain-containing protein</fullName>
    </submittedName>
</protein>
<dbReference type="WBParaSite" id="SVE_0745000.1">
    <property type="protein sequence ID" value="SVE_0745000.1"/>
    <property type="gene ID" value="SVE_0745000"/>
</dbReference>
<organism evidence="2 3">
    <name type="scientific">Strongyloides venezuelensis</name>
    <name type="common">Threadworm</name>
    <dbReference type="NCBI Taxonomy" id="75913"/>
    <lineage>
        <taxon>Eukaryota</taxon>
        <taxon>Metazoa</taxon>
        <taxon>Ecdysozoa</taxon>
        <taxon>Nematoda</taxon>
        <taxon>Chromadorea</taxon>
        <taxon>Rhabditida</taxon>
        <taxon>Tylenchina</taxon>
        <taxon>Panagrolaimomorpha</taxon>
        <taxon>Strongyloidoidea</taxon>
        <taxon>Strongyloididae</taxon>
        <taxon>Strongyloides</taxon>
    </lineage>
</organism>
<keyword evidence="1" id="KW-0472">Membrane</keyword>
<keyword evidence="1" id="KW-1133">Transmembrane helix</keyword>
<evidence type="ECO:0000313" key="3">
    <source>
        <dbReference type="WBParaSite" id="SVE_0745000.1"/>
    </source>
</evidence>
<dbReference type="PROSITE" id="PS51257">
    <property type="entry name" value="PROKAR_LIPOPROTEIN"/>
    <property type="match status" value="1"/>
</dbReference>